<dbReference type="InterPro" id="IPR014210">
    <property type="entry name" value="Cyt_o_ubiqinol_oxidase_su4"/>
</dbReference>
<evidence type="ECO:0000256" key="3">
    <source>
        <dbReference type="ARBA" id="ARBA00011700"/>
    </source>
</evidence>
<evidence type="ECO:0000256" key="10">
    <source>
        <dbReference type="ARBA" id="ARBA00023002"/>
    </source>
</evidence>
<evidence type="ECO:0000256" key="9">
    <source>
        <dbReference type="ARBA" id="ARBA00022989"/>
    </source>
</evidence>
<proteinExistence type="inferred from homology"/>
<evidence type="ECO:0000256" key="16">
    <source>
        <dbReference type="ARBA" id="ARBA00032185"/>
    </source>
</evidence>
<keyword evidence="10" id="KW-0560">Oxidoreductase</keyword>
<feature type="transmembrane region" description="Helical" evidence="17">
    <location>
        <begin position="20"/>
        <end position="41"/>
    </location>
</feature>
<dbReference type="Pfam" id="PF03626">
    <property type="entry name" value="COX4_pro"/>
    <property type="match status" value="1"/>
</dbReference>
<evidence type="ECO:0000256" key="12">
    <source>
        <dbReference type="ARBA" id="ARBA00025694"/>
    </source>
</evidence>
<gene>
    <name evidence="18" type="ORF">FCN80_10630</name>
</gene>
<keyword evidence="8" id="KW-0249">Electron transport</keyword>
<keyword evidence="9 17" id="KW-1133">Transmembrane helix</keyword>
<keyword evidence="6" id="KW-1003">Cell membrane</keyword>
<feature type="transmembrane region" description="Helical" evidence="17">
    <location>
        <begin position="82"/>
        <end position="104"/>
    </location>
</feature>
<feature type="transmembrane region" description="Helical" evidence="17">
    <location>
        <begin position="48"/>
        <end position="70"/>
    </location>
</feature>
<evidence type="ECO:0000256" key="7">
    <source>
        <dbReference type="ARBA" id="ARBA00022692"/>
    </source>
</evidence>
<dbReference type="PANTHER" id="PTHR36835">
    <property type="entry name" value="CYTOCHROME BO(3) UBIQUINOL OXIDASE SUBUNIT 4"/>
    <property type="match status" value="1"/>
</dbReference>
<evidence type="ECO:0000313" key="18">
    <source>
        <dbReference type="EMBL" id="TKI06288.1"/>
    </source>
</evidence>
<dbReference type="RefSeq" id="WP_136990135.1">
    <property type="nucleotide sequence ID" value="NZ_SZPQ01000014.1"/>
</dbReference>
<protein>
    <recommendedName>
        <fullName evidence="4">Cytochrome bo(3) ubiquinol oxidase subunit 4</fullName>
    </recommendedName>
    <alternativeName>
        <fullName evidence="16">Cytochrome o ubiquinol oxidase subunit 4</fullName>
    </alternativeName>
    <alternativeName>
        <fullName evidence="13">Oxidase bo(3) subunit 4</fullName>
    </alternativeName>
    <alternativeName>
        <fullName evidence="14">Ubiquinol oxidase polypeptide IV</fullName>
    </alternativeName>
    <alternativeName>
        <fullName evidence="15">Ubiquinol oxidase subunit 4</fullName>
    </alternativeName>
</protein>
<name>A0ABY2SKZ2_9HYPH</name>
<evidence type="ECO:0000256" key="1">
    <source>
        <dbReference type="ARBA" id="ARBA00004651"/>
    </source>
</evidence>
<keyword evidence="11 17" id="KW-0472">Membrane</keyword>
<evidence type="ECO:0000256" key="6">
    <source>
        <dbReference type="ARBA" id="ARBA00022475"/>
    </source>
</evidence>
<dbReference type="InterPro" id="IPR005171">
    <property type="entry name" value="Cyt_c_oxidase_su4_prok"/>
</dbReference>
<comment type="caution">
    <text evidence="18">The sequence shown here is derived from an EMBL/GenBank/DDBJ whole genome shotgun (WGS) entry which is preliminary data.</text>
</comment>
<evidence type="ECO:0000256" key="8">
    <source>
        <dbReference type="ARBA" id="ARBA00022982"/>
    </source>
</evidence>
<reference evidence="18 19" key="1">
    <citation type="submission" date="2019-04" db="EMBL/GenBank/DDBJ databases">
        <authorList>
            <person name="Li M."/>
            <person name="Gao C."/>
        </authorList>
    </citation>
    <scope>NUCLEOTIDE SEQUENCE [LARGE SCALE GENOMIC DNA]</scope>
    <source>
        <strain evidence="18 19">BGMRC 2031</strain>
    </source>
</reference>
<dbReference type="NCBIfam" id="TIGR02847">
    <property type="entry name" value="CyoD"/>
    <property type="match status" value="1"/>
</dbReference>
<dbReference type="Proteomes" id="UP000305202">
    <property type="component" value="Unassembled WGS sequence"/>
</dbReference>
<dbReference type="PANTHER" id="PTHR36835:SF1">
    <property type="entry name" value="CYTOCHROME BO(3) UBIQUINOL OXIDASE SUBUNIT 4"/>
    <property type="match status" value="1"/>
</dbReference>
<dbReference type="NCBIfam" id="NF007878">
    <property type="entry name" value="PRK10582.1"/>
    <property type="match status" value="1"/>
</dbReference>
<organism evidence="18 19">
    <name type="scientific">Martelella alba</name>
    <dbReference type="NCBI Taxonomy" id="2590451"/>
    <lineage>
        <taxon>Bacteria</taxon>
        <taxon>Pseudomonadati</taxon>
        <taxon>Pseudomonadota</taxon>
        <taxon>Alphaproteobacteria</taxon>
        <taxon>Hyphomicrobiales</taxon>
        <taxon>Aurantimonadaceae</taxon>
        <taxon>Martelella</taxon>
    </lineage>
</organism>
<evidence type="ECO:0000256" key="2">
    <source>
        <dbReference type="ARBA" id="ARBA00008079"/>
    </source>
</evidence>
<comment type="similarity">
    <text evidence="2">Belongs to the cytochrome c oxidase bacterial subunit 4 family.</text>
</comment>
<evidence type="ECO:0000256" key="5">
    <source>
        <dbReference type="ARBA" id="ARBA00022448"/>
    </source>
</evidence>
<keyword evidence="5" id="KW-0813">Transport</keyword>
<evidence type="ECO:0000313" key="19">
    <source>
        <dbReference type="Proteomes" id="UP000305202"/>
    </source>
</evidence>
<comment type="function">
    <text evidence="12">Cytochrome bo(3) ubiquinol terminal oxidase is the component of the aerobic respiratory chain of E.coli that predominates when cells are grown at high aeration. Has proton pump activity across the membrane in addition to electron transfer, pumping 2 protons/electron.</text>
</comment>
<evidence type="ECO:0000256" key="13">
    <source>
        <dbReference type="ARBA" id="ARBA00030071"/>
    </source>
</evidence>
<evidence type="ECO:0000256" key="17">
    <source>
        <dbReference type="SAM" id="Phobius"/>
    </source>
</evidence>
<comment type="subunit">
    <text evidence="3">Heterooctamer of two A chains, two B chains, two C chains and two D chains.</text>
</comment>
<sequence>MSSHSTTGHGGASHGSLKTYLTGFILSIILTVIPFGMVMSGSAAKETLIAVLVICAVVQIIVHLICFLHLDTSSEQRWNLVAFVFAVLIIFILVAGSLWIMWYLNHNLMSH</sequence>
<dbReference type="InterPro" id="IPR050968">
    <property type="entry name" value="Cytochrome_c_oxidase_bac_sub4"/>
</dbReference>
<evidence type="ECO:0000256" key="14">
    <source>
        <dbReference type="ARBA" id="ARBA00030211"/>
    </source>
</evidence>
<evidence type="ECO:0000256" key="11">
    <source>
        <dbReference type="ARBA" id="ARBA00023136"/>
    </source>
</evidence>
<accession>A0ABY2SKZ2</accession>
<evidence type="ECO:0000256" key="4">
    <source>
        <dbReference type="ARBA" id="ARBA00014689"/>
    </source>
</evidence>
<keyword evidence="7 17" id="KW-0812">Transmembrane</keyword>
<dbReference type="EMBL" id="SZPQ01000014">
    <property type="protein sequence ID" value="TKI06288.1"/>
    <property type="molecule type" value="Genomic_DNA"/>
</dbReference>
<comment type="subcellular location">
    <subcellularLocation>
        <location evidence="1">Cell membrane</location>
        <topology evidence="1">Multi-pass membrane protein</topology>
    </subcellularLocation>
</comment>
<evidence type="ECO:0000256" key="15">
    <source>
        <dbReference type="ARBA" id="ARBA00031887"/>
    </source>
</evidence>
<keyword evidence="19" id="KW-1185">Reference proteome</keyword>